<gene>
    <name evidence="1" type="ORF">B0T17DRAFT_546331</name>
</gene>
<evidence type="ECO:0000313" key="2">
    <source>
        <dbReference type="Proteomes" id="UP001174934"/>
    </source>
</evidence>
<protein>
    <submittedName>
        <fullName evidence="1">Uncharacterized protein</fullName>
    </submittedName>
</protein>
<organism evidence="1 2">
    <name type="scientific">Bombardia bombarda</name>
    <dbReference type="NCBI Taxonomy" id="252184"/>
    <lineage>
        <taxon>Eukaryota</taxon>
        <taxon>Fungi</taxon>
        <taxon>Dikarya</taxon>
        <taxon>Ascomycota</taxon>
        <taxon>Pezizomycotina</taxon>
        <taxon>Sordariomycetes</taxon>
        <taxon>Sordariomycetidae</taxon>
        <taxon>Sordariales</taxon>
        <taxon>Lasiosphaeriaceae</taxon>
        <taxon>Bombardia</taxon>
    </lineage>
</organism>
<sequence>MCKWEQILYTCDHRGEIRRMEYSCDIYTRFREGLCDFNKRRNRVHLTLSSSYCDDCRRMFTDFTNIH</sequence>
<dbReference type="AlphaFoldDB" id="A0AA39TVS7"/>
<accession>A0AA39TVS7</accession>
<proteinExistence type="predicted"/>
<reference evidence="1" key="1">
    <citation type="submission" date="2023-06" db="EMBL/GenBank/DDBJ databases">
        <title>Genome-scale phylogeny and comparative genomics of the fungal order Sordariales.</title>
        <authorList>
            <consortium name="Lawrence Berkeley National Laboratory"/>
            <person name="Hensen N."/>
            <person name="Bonometti L."/>
            <person name="Westerberg I."/>
            <person name="Brannstrom I.O."/>
            <person name="Guillou S."/>
            <person name="Cros-Aarteil S."/>
            <person name="Calhoun S."/>
            <person name="Haridas S."/>
            <person name="Kuo A."/>
            <person name="Mondo S."/>
            <person name="Pangilinan J."/>
            <person name="Riley R."/>
            <person name="LaButti K."/>
            <person name="Andreopoulos B."/>
            <person name="Lipzen A."/>
            <person name="Chen C."/>
            <person name="Yanf M."/>
            <person name="Daum C."/>
            <person name="Ng V."/>
            <person name="Clum A."/>
            <person name="Steindorff A."/>
            <person name="Ohm R."/>
            <person name="Martin F."/>
            <person name="Silar P."/>
            <person name="Natvig D."/>
            <person name="Lalanne C."/>
            <person name="Gautier V."/>
            <person name="Ament-velasquez S.L."/>
            <person name="Kruys A."/>
            <person name="Hutchinson M.I."/>
            <person name="Powell A.J."/>
            <person name="Barry K."/>
            <person name="Miller A.N."/>
            <person name="Grigoriev I.V."/>
            <person name="Debuchy R."/>
            <person name="Gladieux P."/>
            <person name="Thoren M.H."/>
            <person name="Johannesson H."/>
        </authorList>
    </citation>
    <scope>NUCLEOTIDE SEQUENCE</scope>
    <source>
        <strain evidence="1">SMH3391-2</strain>
    </source>
</reference>
<dbReference type="Proteomes" id="UP001174934">
    <property type="component" value="Unassembled WGS sequence"/>
</dbReference>
<name>A0AA39TVS7_9PEZI</name>
<dbReference type="EMBL" id="JAULSR010000012">
    <property type="protein sequence ID" value="KAK0609743.1"/>
    <property type="molecule type" value="Genomic_DNA"/>
</dbReference>
<evidence type="ECO:0000313" key="1">
    <source>
        <dbReference type="EMBL" id="KAK0609743.1"/>
    </source>
</evidence>
<keyword evidence="2" id="KW-1185">Reference proteome</keyword>
<comment type="caution">
    <text evidence="1">The sequence shown here is derived from an EMBL/GenBank/DDBJ whole genome shotgun (WGS) entry which is preliminary data.</text>
</comment>